<dbReference type="Gene3D" id="1.20.1440.100">
    <property type="entry name" value="SG protein - dephosphorylation function"/>
    <property type="match status" value="1"/>
</dbReference>
<evidence type="ECO:0000256" key="1">
    <source>
        <dbReference type="ARBA" id="ARBA00009184"/>
    </source>
</evidence>
<dbReference type="InterPro" id="IPR006385">
    <property type="entry name" value="HAD_hydro_SerB1"/>
</dbReference>
<comment type="similarity">
    <text evidence="1">Belongs to the HAD-like hydrolase superfamily. SerB family.</text>
</comment>
<dbReference type="PANTHER" id="PTHR43344:SF13">
    <property type="entry name" value="PHOSPHATASE RV3661-RELATED"/>
    <property type="match status" value="1"/>
</dbReference>
<protein>
    <submittedName>
        <fullName evidence="5">HAD-IB family hydrolase</fullName>
    </submittedName>
</protein>
<dbReference type="Gene3D" id="3.40.50.1000">
    <property type="entry name" value="HAD superfamily/HAD-like"/>
    <property type="match status" value="1"/>
</dbReference>
<evidence type="ECO:0000313" key="5">
    <source>
        <dbReference type="EMBL" id="MBD7986304.1"/>
    </source>
</evidence>
<organism evidence="5 6">
    <name type="scientific">Sporosarcina quadrami</name>
    <dbReference type="NCBI Taxonomy" id="2762234"/>
    <lineage>
        <taxon>Bacteria</taxon>
        <taxon>Bacillati</taxon>
        <taxon>Bacillota</taxon>
        <taxon>Bacilli</taxon>
        <taxon>Bacillales</taxon>
        <taxon>Caryophanaceae</taxon>
        <taxon>Sporosarcina</taxon>
    </lineage>
</organism>
<dbReference type="Proteomes" id="UP000626786">
    <property type="component" value="Unassembled WGS sequence"/>
</dbReference>
<evidence type="ECO:0000256" key="2">
    <source>
        <dbReference type="ARBA" id="ARBA00022723"/>
    </source>
</evidence>
<sequence>MKVAIFDFDGTLYANETFQLLMQHLKHHPKYSQEYKSFYRQILPLYIGYKSKIVPEKTMKERSMQLYINALGSLDKSSQKEYFSELKDAMRNDFNEDVVERINQHKKDGTHIMLVSGAYTPLLNAVTNELPFNDIIGTEIPYIADGQFDKQKKIYHIQGKRKNEMIMKALAGKDIDWANSFAYGDSYSDLPVLELVGNPIAVKPEKRLHTLAKERHWEVL</sequence>
<evidence type="ECO:0000256" key="4">
    <source>
        <dbReference type="ARBA" id="ARBA00022842"/>
    </source>
</evidence>
<reference evidence="5 6" key="1">
    <citation type="submission" date="2020-08" db="EMBL/GenBank/DDBJ databases">
        <title>A Genomic Blueprint of the Chicken Gut Microbiome.</title>
        <authorList>
            <person name="Gilroy R."/>
            <person name="Ravi A."/>
            <person name="Getino M."/>
            <person name="Pursley I."/>
            <person name="Horton D.L."/>
            <person name="Alikhan N.-F."/>
            <person name="Baker D."/>
            <person name="Gharbi K."/>
            <person name="Hall N."/>
            <person name="Watson M."/>
            <person name="Adriaenssens E.M."/>
            <person name="Foster-Nyarko E."/>
            <person name="Jarju S."/>
            <person name="Secka A."/>
            <person name="Antonio M."/>
            <person name="Oren A."/>
            <person name="Chaudhuri R."/>
            <person name="La Ragione R.M."/>
            <person name="Hildebrand F."/>
            <person name="Pallen M.J."/>
        </authorList>
    </citation>
    <scope>NUCLEOTIDE SEQUENCE [LARGE SCALE GENOMIC DNA]</scope>
    <source>
        <strain evidence="5 6">Sa2YVA2</strain>
    </source>
</reference>
<accession>A0ABR8UE50</accession>
<dbReference type="Pfam" id="PF12710">
    <property type="entry name" value="HAD"/>
    <property type="match status" value="1"/>
</dbReference>
<dbReference type="InterPro" id="IPR023214">
    <property type="entry name" value="HAD_sf"/>
</dbReference>
<dbReference type="PANTHER" id="PTHR43344">
    <property type="entry name" value="PHOSPHOSERINE PHOSPHATASE"/>
    <property type="match status" value="1"/>
</dbReference>
<keyword evidence="3 5" id="KW-0378">Hydrolase</keyword>
<dbReference type="EMBL" id="JACSQN010000028">
    <property type="protein sequence ID" value="MBD7986304.1"/>
    <property type="molecule type" value="Genomic_DNA"/>
</dbReference>
<dbReference type="SUPFAM" id="SSF56784">
    <property type="entry name" value="HAD-like"/>
    <property type="match status" value="1"/>
</dbReference>
<dbReference type="InterPro" id="IPR036412">
    <property type="entry name" value="HAD-like_sf"/>
</dbReference>
<gene>
    <name evidence="5" type="ORF">H9649_17170</name>
</gene>
<evidence type="ECO:0000313" key="6">
    <source>
        <dbReference type="Proteomes" id="UP000626786"/>
    </source>
</evidence>
<dbReference type="NCBIfam" id="TIGR01488">
    <property type="entry name" value="HAD-SF-IB"/>
    <property type="match status" value="1"/>
</dbReference>
<dbReference type="RefSeq" id="WP_191696129.1">
    <property type="nucleotide sequence ID" value="NZ_JACSQN010000028.1"/>
</dbReference>
<keyword evidence="4" id="KW-0460">Magnesium</keyword>
<comment type="caution">
    <text evidence="5">The sequence shown here is derived from an EMBL/GenBank/DDBJ whole genome shotgun (WGS) entry which is preliminary data.</text>
</comment>
<keyword evidence="6" id="KW-1185">Reference proteome</keyword>
<dbReference type="GO" id="GO:0016787">
    <property type="term" value="F:hydrolase activity"/>
    <property type="evidence" value="ECO:0007669"/>
    <property type="project" value="UniProtKB-KW"/>
</dbReference>
<keyword evidence="2" id="KW-0479">Metal-binding</keyword>
<evidence type="ECO:0000256" key="3">
    <source>
        <dbReference type="ARBA" id="ARBA00022801"/>
    </source>
</evidence>
<proteinExistence type="inferred from homology"/>
<name>A0ABR8UE50_9BACL</name>
<dbReference type="NCBIfam" id="TIGR01490">
    <property type="entry name" value="HAD-SF-IB-hyp1"/>
    <property type="match status" value="1"/>
</dbReference>
<dbReference type="InterPro" id="IPR050582">
    <property type="entry name" value="HAD-like_SerB"/>
</dbReference>